<dbReference type="EMBL" id="AMQN01005782">
    <property type="status" value="NOT_ANNOTATED_CDS"/>
    <property type="molecule type" value="Genomic_DNA"/>
</dbReference>
<feature type="region of interest" description="Disordered" evidence="1">
    <location>
        <begin position="1"/>
        <end position="77"/>
    </location>
</feature>
<accession>R7UYD7</accession>
<proteinExistence type="predicted"/>
<dbReference type="EnsemblMetazoa" id="CapteT208156">
    <property type="protein sequence ID" value="CapteP208156"/>
    <property type="gene ID" value="CapteG208156"/>
</dbReference>
<protein>
    <submittedName>
        <fullName evidence="2 3">Uncharacterized protein</fullName>
    </submittedName>
</protein>
<reference evidence="2 4" key="2">
    <citation type="journal article" date="2013" name="Nature">
        <title>Insights into bilaterian evolution from three spiralian genomes.</title>
        <authorList>
            <person name="Simakov O."/>
            <person name="Marletaz F."/>
            <person name="Cho S.J."/>
            <person name="Edsinger-Gonzales E."/>
            <person name="Havlak P."/>
            <person name="Hellsten U."/>
            <person name="Kuo D.H."/>
            <person name="Larsson T."/>
            <person name="Lv J."/>
            <person name="Arendt D."/>
            <person name="Savage R."/>
            <person name="Osoegawa K."/>
            <person name="de Jong P."/>
            <person name="Grimwood J."/>
            <person name="Chapman J.A."/>
            <person name="Shapiro H."/>
            <person name="Aerts A."/>
            <person name="Otillar R.P."/>
            <person name="Terry A.Y."/>
            <person name="Boore J.L."/>
            <person name="Grigoriev I.V."/>
            <person name="Lindberg D.R."/>
            <person name="Seaver E.C."/>
            <person name="Weisblat D.A."/>
            <person name="Putnam N.H."/>
            <person name="Rokhsar D.S."/>
        </authorList>
    </citation>
    <scope>NUCLEOTIDE SEQUENCE</scope>
    <source>
        <strain evidence="2 4">I ESC-2004</strain>
    </source>
</reference>
<reference evidence="4" key="1">
    <citation type="submission" date="2012-12" db="EMBL/GenBank/DDBJ databases">
        <authorList>
            <person name="Hellsten U."/>
            <person name="Grimwood J."/>
            <person name="Chapman J.A."/>
            <person name="Shapiro H."/>
            <person name="Aerts A."/>
            <person name="Otillar R.P."/>
            <person name="Terry A.Y."/>
            <person name="Boore J.L."/>
            <person name="Simakov O."/>
            <person name="Marletaz F."/>
            <person name="Cho S.-J."/>
            <person name="Edsinger-Gonzales E."/>
            <person name="Havlak P."/>
            <person name="Kuo D.-H."/>
            <person name="Larsson T."/>
            <person name="Lv J."/>
            <person name="Arendt D."/>
            <person name="Savage R."/>
            <person name="Osoegawa K."/>
            <person name="de Jong P."/>
            <person name="Lindberg D.R."/>
            <person name="Seaver E.C."/>
            <person name="Weisblat D.A."/>
            <person name="Putnam N.H."/>
            <person name="Grigoriev I.V."/>
            <person name="Rokhsar D.S."/>
        </authorList>
    </citation>
    <scope>NUCLEOTIDE SEQUENCE</scope>
    <source>
        <strain evidence="4">I ESC-2004</strain>
    </source>
</reference>
<feature type="compositionally biased region" description="Basic and acidic residues" evidence="1">
    <location>
        <begin position="1"/>
        <end position="24"/>
    </location>
</feature>
<keyword evidence="4" id="KW-1185">Reference proteome</keyword>
<dbReference type="HOGENOM" id="CLU_1950814_0_0_1"/>
<gene>
    <name evidence="2" type="ORF">CAPTEDRAFT_208156</name>
</gene>
<feature type="compositionally biased region" description="Basic and acidic residues" evidence="1">
    <location>
        <begin position="33"/>
        <end position="63"/>
    </location>
</feature>
<reference evidence="3" key="3">
    <citation type="submission" date="2015-06" db="UniProtKB">
        <authorList>
            <consortium name="EnsemblMetazoa"/>
        </authorList>
    </citation>
    <scope>IDENTIFICATION</scope>
</reference>
<organism evidence="2">
    <name type="scientific">Capitella teleta</name>
    <name type="common">Polychaete worm</name>
    <dbReference type="NCBI Taxonomy" id="283909"/>
    <lineage>
        <taxon>Eukaryota</taxon>
        <taxon>Metazoa</taxon>
        <taxon>Spiralia</taxon>
        <taxon>Lophotrochozoa</taxon>
        <taxon>Annelida</taxon>
        <taxon>Polychaeta</taxon>
        <taxon>Sedentaria</taxon>
        <taxon>Scolecida</taxon>
        <taxon>Capitellidae</taxon>
        <taxon>Capitella</taxon>
    </lineage>
</organism>
<name>R7UYD7_CAPTE</name>
<evidence type="ECO:0000313" key="2">
    <source>
        <dbReference type="EMBL" id="ELU11277.1"/>
    </source>
</evidence>
<evidence type="ECO:0000313" key="4">
    <source>
        <dbReference type="Proteomes" id="UP000014760"/>
    </source>
</evidence>
<dbReference type="Proteomes" id="UP000014760">
    <property type="component" value="Unassembled WGS sequence"/>
</dbReference>
<evidence type="ECO:0000256" key="1">
    <source>
        <dbReference type="SAM" id="MobiDB-lite"/>
    </source>
</evidence>
<dbReference type="AlphaFoldDB" id="R7UYD7"/>
<dbReference type="EMBL" id="KB296812">
    <property type="protein sequence ID" value="ELU11277.1"/>
    <property type="molecule type" value="Genomic_DNA"/>
</dbReference>
<sequence>MRRRGGEERRRGEEERREDEEKRRRGEKKRRRGEYEKRGRGEEERRREGEKRRKREEEKKWMERSSVGGRHGPGVDKHLLVANEGSARCDFDDLARDDVTMCFDSLFMSTFKQRSFVNWDDDIDAYFSC</sequence>
<evidence type="ECO:0000313" key="3">
    <source>
        <dbReference type="EnsemblMetazoa" id="CapteP208156"/>
    </source>
</evidence>